<protein>
    <submittedName>
        <fullName evidence="15">Fasciclin-like arabinogalactan protein 2</fullName>
    </submittedName>
</protein>
<evidence type="ECO:0000256" key="5">
    <source>
        <dbReference type="ARBA" id="ARBA00022729"/>
    </source>
</evidence>
<dbReference type="EMBL" id="LSRQ01004109">
    <property type="protein sequence ID" value="OAY70037.1"/>
    <property type="molecule type" value="Genomic_DNA"/>
</dbReference>
<dbReference type="Proteomes" id="UP000092600">
    <property type="component" value="Unassembled WGS sequence"/>
</dbReference>
<feature type="compositionally biased region" description="Acidic residues" evidence="12">
    <location>
        <begin position="367"/>
        <end position="376"/>
    </location>
</feature>
<evidence type="ECO:0000256" key="11">
    <source>
        <dbReference type="ARBA" id="ARBA00024686"/>
    </source>
</evidence>
<dbReference type="Gene3D" id="2.30.180.10">
    <property type="entry name" value="FAS1 domain"/>
    <property type="match status" value="2"/>
</dbReference>
<feature type="chain" id="PRO_5008508172" evidence="13">
    <location>
        <begin position="26"/>
        <end position="407"/>
    </location>
</feature>
<dbReference type="PANTHER" id="PTHR32382:SF4">
    <property type="entry name" value="FASCICLIN-LIKE ARABINOGALACTAN PROTEIN 1"/>
    <property type="match status" value="1"/>
</dbReference>
<evidence type="ECO:0000259" key="14">
    <source>
        <dbReference type="PROSITE" id="PS50213"/>
    </source>
</evidence>
<evidence type="ECO:0000256" key="9">
    <source>
        <dbReference type="ARBA" id="ARBA00023180"/>
    </source>
</evidence>
<dbReference type="AlphaFoldDB" id="A0A199UYY8"/>
<evidence type="ECO:0000256" key="3">
    <source>
        <dbReference type="ARBA" id="ARBA00022475"/>
    </source>
</evidence>
<feature type="domain" description="FAS1" evidence="14">
    <location>
        <begin position="25"/>
        <end position="172"/>
    </location>
</feature>
<keyword evidence="10" id="KW-0449">Lipoprotein</keyword>
<dbReference type="STRING" id="4615.A0A199UYY8"/>
<dbReference type="InterPro" id="IPR000782">
    <property type="entry name" value="FAS1_domain"/>
</dbReference>
<evidence type="ECO:0000256" key="10">
    <source>
        <dbReference type="ARBA" id="ARBA00023288"/>
    </source>
</evidence>
<evidence type="ECO:0000313" key="16">
    <source>
        <dbReference type="Proteomes" id="UP000092600"/>
    </source>
</evidence>
<dbReference type="FunFam" id="2.30.180.10:FF:000008">
    <property type="entry name" value="Fasciclin-like arabinogalactan protein 10"/>
    <property type="match status" value="1"/>
</dbReference>
<dbReference type="InterPro" id="IPR036378">
    <property type="entry name" value="FAS1_dom_sf"/>
</dbReference>
<sequence length="407" mass="43316">MRNNLLALAVVLLLSALALPAPCRGHNITKILAEHPEFSTFNHYLTLTHLASVINHRLTITVLAVDNAAMSAMLGHHYTLPTIRHILQLHILVDYYGTKKLHQISRGSTLSSSMFQATGAAPGTTGYVNISDHKAGHVTFAAEDSPDVQATFVKSIKEMPYNLSVIQINSVLSSPEAEAPAPPPAPVNLTTLMSKSGCAAFAELLLSTADVEKTFNDSVDGGLTVFCPIDAAVKAFAPKFKNLTAAHKTAILLYHGVPVYYSMQMLKSNNGVVNTLATDGGAAKNYNYTLQNDGETVTLETKVVTATVMKTAEDSDPLGVYTIDKFLQPREMFKAVAEEPAPAPKGRKKKKGKNVASPPAPAGPEEAPADDATADDDTNGCVRLYSSSNFLVGAVTAALLSVVTIMV</sequence>
<name>A0A199UYY8_ANACO</name>
<evidence type="ECO:0000256" key="4">
    <source>
        <dbReference type="ARBA" id="ARBA00022622"/>
    </source>
</evidence>
<evidence type="ECO:0000256" key="1">
    <source>
        <dbReference type="ARBA" id="ARBA00004609"/>
    </source>
</evidence>
<dbReference type="Pfam" id="PF02469">
    <property type="entry name" value="Fasciclin"/>
    <property type="match status" value="2"/>
</dbReference>
<dbReference type="PROSITE" id="PS50213">
    <property type="entry name" value="FAS1"/>
    <property type="match status" value="2"/>
</dbReference>
<accession>A0A199UYY8</accession>
<organism evidence="15 16">
    <name type="scientific">Ananas comosus</name>
    <name type="common">Pineapple</name>
    <name type="synonym">Ananas ananas</name>
    <dbReference type="NCBI Taxonomy" id="4615"/>
    <lineage>
        <taxon>Eukaryota</taxon>
        <taxon>Viridiplantae</taxon>
        <taxon>Streptophyta</taxon>
        <taxon>Embryophyta</taxon>
        <taxon>Tracheophyta</taxon>
        <taxon>Spermatophyta</taxon>
        <taxon>Magnoliopsida</taxon>
        <taxon>Liliopsida</taxon>
        <taxon>Poales</taxon>
        <taxon>Bromeliaceae</taxon>
        <taxon>Bromelioideae</taxon>
        <taxon>Ananas</taxon>
    </lineage>
</organism>
<dbReference type="InterPro" id="IPR033254">
    <property type="entry name" value="Plant_FLA"/>
</dbReference>
<feature type="domain" description="FAS1" evidence="14">
    <location>
        <begin position="185"/>
        <end position="327"/>
    </location>
</feature>
<keyword evidence="6" id="KW-0677">Repeat</keyword>
<evidence type="ECO:0000256" key="8">
    <source>
        <dbReference type="ARBA" id="ARBA00023136"/>
    </source>
</evidence>
<keyword evidence="8" id="KW-0472">Membrane</keyword>
<reference evidence="15 16" key="1">
    <citation type="journal article" date="2016" name="DNA Res.">
        <title>The draft genome of MD-2 pineapple using hybrid error correction of long reads.</title>
        <authorList>
            <person name="Redwan R.M."/>
            <person name="Saidin A."/>
            <person name="Kumar S.V."/>
        </authorList>
    </citation>
    <scope>NUCLEOTIDE SEQUENCE [LARGE SCALE GENOMIC DNA]</scope>
    <source>
        <strain evidence="16">cv. MD2</strain>
        <tissue evidence="15">Leaf</tissue>
    </source>
</reference>
<evidence type="ECO:0000256" key="13">
    <source>
        <dbReference type="SAM" id="SignalP"/>
    </source>
</evidence>
<keyword evidence="4" id="KW-0336">GPI-anchor</keyword>
<comment type="caution">
    <text evidence="15">The sequence shown here is derived from an EMBL/GenBank/DDBJ whole genome shotgun (WGS) entry which is preliminary data.</text>
</comment>
<dbReference type="SUPFAM" id="SSF82153">
    <property type="entry name" value="FAS1 domain"/>
    <property type="match status" value="2"/>
</dbReference>
<comment type="similarity">
    <text evidence="2">Belongs to the fasciclin-like AGP family.</text>
</comment>
<proteinExistence type="inferred from homology"/>
<dbReference type="SMART" id="SM00554">
    <property type="entry name" value="FAS1"/>
    <property type="match status" value="2"/>
</dbReference>
<dbReference type="PANTHER" id="PTHR32382">
    <property type="entry name" value="FASCICLIN-LIKE ARABINOGALACTAN PROTEIN"/>
    <property type="match status" value="1"/>
</dbReference>
<keyword evidence="7" id="KW-0654">Proteoglycan</keyword>
<keyword evidence="9" id="KW-0325">Glycoprotein</keyword>
<gene>
    <name evidence="15" type="ORF">ACMD2_10364</name>
</gene>
<evidence type="ECO:0000313" key="15">
    <source>
        <dbReference type="EMBL" id="OAY70037.1"/>
    </source>
</evidence>
<evidence type="ECO:0000256" key="7">
    <source>
        <dbReference type="ARBA" id="ARBA00022974"/>
    </source>
</evidence>
<evidence type="ECO:0000256" key="12">
    <source>
        <dbReference type="SAM" id="MobiDB-lite"/>
    </source>
</evidence>
<feature type="region of interest" description="Disordered" evidence="12">
    <location>
        <begin position="337"/>
        <end position="376"/>
    </location>
</feature>
<evidence type="ECO:0000256" key="2">
    <source>
        <dbReference type="ARBA" id="ARBA00007843"/>
    </source>
</evidence>
<comment type="subcellular location">
    <subcellularLocation>
        <location evidence="1">Cell membrane</location>
        <topology evidence="1">Lipid-anchor</topology>
        <topology evidence="1">GPI-anchor</topology>
    </subcellularLocation>
</comment>
<keyword evidence="5 13" id="KW-0732">Signal</keyword>
<evidence type="ECO:0000256" key="6">
    <source>
        <dbReference type="ARBA" id="ARBA00022737"/>
    </source>
</evidence>
<keyword evidence="3" id="KW-1003">Cell membrane</keyword>
<dbReference type="GO" id="GO:0098552">
    <property type="term" value="C:side of membrane"/>
    <property type="evidence" value="ECO:0007669"/>
    <property type="project" value="UniProtKB-KW"/>
</dbReference>
<feature type="signal peptide" evidence="13">
    <location>
        <begin position="1"/>
        <end position="25"/>
    </location>
</feature>
<dbReference type="FunFam" id="2.30.180.10:FF:000010">
    <property type="entry name" value="Fasciclin-like arabinogalactan protein 2"/>
    <property type="match status" value="1"/>
</dbReference>
<comment type="function">
    <text evidence="11">May be a cell surface adhesion protein.</text>
</comment>
<dbReference type="GO" id="GO:0005886">
    <property type="term" value="C:plasma membrane"/>
    <property type="evidence" value="ECO:0007669"/>
    <property type="project" value="UniProtKB-SubCell"/>
</dbReference>